<feature type="signal peptide" evidence="1">
    <location>
        <begin position="1"/>
        <end position="24"/>
    </location>
</feature>
<dbReference type="PATRIC" id="fig|1339315.3.peg.4424"/>
<keyword evidence="1" id="KW-0732">Signal</keyword>
<evidence type="ECO:0000313" key="3">
    <source>
        <dbReference type="Proteomes" id="UP000020529"/>
    </source>
</evidence>
<proteinExistence type="predicted"/>
<reference evidence="2 3" key="1">
    <citation type="submission" date="2014-02" db="EMBL/GenBank/DDBJ databases">
        <authorList>
            <person name="Sears C."/>
            <person name="Carroll K."/>
            <person name="Sack B.R."/>
            <person name="Qadri F."/>
            <person name="Myers L.L."/>
            <person name="Chung G.-T."/>
            <person name="Escheverria P."/>
            <person name="Fraser C.M."/>
            <person name="Sadzewicz L."/>
            <person name="Shefchek K.A."/>
            <person name="Tallon L."/>
            <person name="Das S.P."/>
            <person name="Daugherty S."/>
            <person name="Mongodin E.F."/>
        </authorList>
    </citation>
    <scope>NUCLEOTIDE SEQUENCE [LARGE SCALE GENOMIC DNA]</scope>
    <source>
        <strain evidence="3">3988T(B)14</strain>
    </source>
</reference>
<organism evidence="2 3">
    <name type="scientific">Bacteroides fragilis str. 3988T(B)14</name>
    <dbReference type="NCBI Taxonomy" id="1339315"/>
    <lineage>
        <taxon>Bacteria</taxon>
        <taxon>Pseudomonadati</taxon>
        <taxon>Bacteroidota</taxon>
        <taxon>Bacteroidia</taxon>
        <taxon>Bacteroidales</taxon>
        <taxon>Bacteroidaceae</taxon>
        <taxon>Bacteroides</taxon>
    </lineage>
</organism>
<gene>
    <name evidence="2" type="primary">tonB_11</name>
    <name evidence="2" type="ORF">M124_3789</name>
</gene>
<dbReference type="EMBL" id="JGCY01000404">
    <property type="protein sequence ID" value="EXY72446.1"/>
    <property type="molecule type" value="Genomic_DNA"/>
</dbReference>
<evidence type="ECO:0000256" key="1">
    <source>
        <dbReference type="SAM" id="SignalP"/>
    </source>
</evidence>
<accession>A0A015TP39</accession>
<protein>
    <submittedName>
        <fullName evidence="2">TonB-dependent receptor domain protein</fullName>
    </submittedName>
</protein>
<feature type="chain" id="PRO_5001476564" evidence="1">
    <location>
        <begin position="25"/>
        <end position="160"/>
    </location>
</feature>
<keyword evidence="2" id="KW-0675">Receptor</keyword>
<name>A0A015TP39_BACFG</name>
<evidence type="ECO:0000313" key="2">
    <source>
        <dbReference type="EMBL" id="EXY72446.1"/>
    </source>
</evidence>
<sequence length="160" mass="17676">MKYNNYILLGIAFTALPVSIQAQTQPKDTTVNRTVIVEQQYNPDIMDAAKVNVLPKVEEPSVSKKEVEYATFTTPATSIPAGTIGAYTGKEIQPGFIPGYVRLGYGNYGNLDVLANYLFRLSDRDKLNVNFKMDGMEVRWICPSVIPENGTLSITVHGPM</sequence>
<dbReference type="Proteomes" id="UP000020529">
    <property type="component" value="Unassembled WGS sequence"/>
</dbReference>
<comment type="caution">
    <text evidence="2">The sequence shown here is derived from an EMBL/GenBank/DDBJ whole genome shotgun (WGS) entry which is preliminary data.</text>
</comment>
<dbReference type="AlphaFoldDB" id="A0A015TP39"/>